<evidence type="ECO:0000313" key="2">
    <source>
        <dbReference type="Proteomes" id="UP000190965"/>
    </source>
</evidence>
<name>A0A1T2YKH0_PSEFL</name>
<proteinExistence type="predicted"/>
<reference evidence="1 2" key="1">
    <citation type="submission" date="2016-12" db="EMBL/GenBank/DDBJ databases">
        <title>Draft genome sequences of seven strains of Pseudomonas fluorescens that produce 4-formylaminooxyvinylglycine.</title>
        <authorList>
            <person name="Okrent R.A."/>
            <person name="Manning V.A."/>
            <person name="Trippe K.M."/>
        </authorList>
    </citation>
    <scope>NUCLEOTIDE SEQUENCE [LARGE SCALE GENOMIC DNA]</scope>
    <source>
        <strain evidence="1 2">P5A</strain>
    </source>
</reference>
<organism evidence="1 2">
    <name type="scientific">Pseudomonas fluorescens</name>
    <dbReference type="NCBI Taxonomy" id="294"/>
    <lineage>
        <taxon>Bacteria</taxon>
        <taxon>Pseudomonadati</taxon>
        <taxon>Pseudomonadota</taxon>
        <taxon>Gammaproteobacteria</taxon>
        <taxon>Pseudomonadales</taxon>
        <taxon>Pseudomonadaceae</taxon>
        <taxon>Pseudomonas</taxon>
    </lineage>
</organism>
<sequence>MEVRGSVDAFGSETKMNIRWSIWTLLLWANVALADEPARLVYSSATDFTEISVVLKKAENSSPAFVDVDVSLSPEAMARTKSITLLAYQKDVTFYVDGYRLSTVRVQSQLGGAFRFSAPRALVVEWLSRFSREAIAAQPTM</sequence>
<evidence type="ECO:0000313" key="1">
    <source>
        <dbReference type="EMBL" id="OPA92567.1"/>
    </source>
</evidence>
<gene>
    <name evidence="1" type="ORF">BFW87_18345</name>
</gene>
<dbReference type="EMBL" id="MSDF01000021">
    <property type="protein sequence ID" value="OPA92567.1"/>
    <property type="molecule type" value="Genomic_DNA"/>
</dbReference>
<accession>A0A1T2YKH0</accession>
<dbReference type="AlphaFoldDB" id="A0A1T2YKH0"/>
<dbReference type="OrthoDB" id="7020071at2"/>
<protein>
    <submittedName>
        <fullName evidence="1">Uncharacterized protein</fullName>
    </submittedName>
</protein>
<comment type="caution">
    <text evidence="1">The sequence shown here is derived from an EMBL/GenBank/DDBJ whole genome shotgun (WGS) entry which is preliminary data.</text>
</comment>
<dbReference type="Proteomes" id="UP000190965">
    <property type="component" value="Unassembled WGS sequence"/>
</dbReference>